<feature type="compositionally biased region" description="Basic and acidic residues" evidence="1">
    <location>
        <begin position="1"/>
        <end position="17"/>
    </location>
</feature>
<dbReference type="PANTHER" id="PTHR23149:SF27">
    <property type="entry name" value="PIN2_TERF1-INTERACTING TELOMERASE INHIBITOR 1"/>
    <property type="match status" value="1"/>
</dbReference>
<dbReference type="PANTHER" id="PTHR23149">
    <property type="entry name" value="G PATCH DOMAIN CONTAINING PROTEIN"/>
    <property type="match status" value="1"/>
</dbReference>
<name>A0A2T9Y0N7_9FUNG</name>
<feature type="compositionally biased region" description="Low complexity" evidence="1">
    <location>
        <begin position="258"/>
        <end position="270"/>
    </location>
</feature>
<protein>
    <recommendedName>
        <fullName evidence="2">G-patch domain-containing protein</fullName>
    </recommendedName>
</protein>
<comment type="caution">
    <text evidence="3">The sequence shown here is derived from an EMBL/GenBank/DDBJ whole genome shotgun (WGS) entry which is preliminary data.</text>
</comment>
<organism evidence="3 4">
    <name type="scientific">Smittium simulii</name>
    <dbReference type="NCBI Taxonomy" id="133385"/>
    <lineage>
        <taxon>Eukaryota</taxon>
        <taxon>Fungi</taxon>
        <taxon>Fungi incertae sedis</taxon>
        <taxon>Zoopagomycota</taxon>
        <taxon>Kickxellomycotina</taxon>
        <taxon>Harpellomycetes</taxon>
        <taxon>Harpellales</taxon>
        <taxon>Legeriomycetaceae</taxon>
        <taxon>Smittium</taxon>
    </lineage>
</organism>
<dbReference type="AlphaFoldDB" id="A0A2T9Y0N7"/>
<feature type="domain" description="G-patch" evidence="2">
    <location>
        <begin position="25"/>
        <end position="71"/>
    </location>
</feature>
<sequence>MGLSESRRRTKISDDPRNQTWGNDKNKFGYRLMQKMGWSEGKGLGSNETGIAEHLKIRLKTNNLGIGATVKNSDNWLSNSTDFEKLLAKLNNEQAQTAPENAQNGSESNLDSKNTQKNEPETLKTAPSSQNSQAAPSGNIRFAHRAKFRKMKQMASMETQGLQEILGVRKSNSATSISENSDLQKNISAETDLVSDAKIKTSTLTIEEYFAQKNVSNPFKYTLEPSSAHADDYSVSSFVGFNQGPSMDLQESEIDTLNNSSNSSPNLNENQNKRKNKETSDSPKKLSKTNDSNAPISLNNIKPEAKNEIKKSSKEKKSKESKDKKKDTKVKDKKIEKKIKEKSKDKKNKEKSKDKKSKEKSKDKKKL</sequence>
<dbReference type="Proteomes" id="UP000245383">
    <property type="component" value="Unassembled WGS sequence"/>
</dbReference>
<feature type="compositionally biased region" description="Low complexity" evidence="1">
    <location>
        <begin position="126"/>
        <end position="137"/>
    </location>
</feature>
<dbReference type="GO" id="GO:0003676">
    <property type="term" value="F:nucleic acid binding"/>
    <property type="evidence" value="ECO:0007669"/>
    <property type="project" value="InterPro"/>
</dbReference>
<proteinExistence type="predicted"/>
<feature type="region of interest" description="Disordered" evidence="1">
    <location>
        <begin position="96"/>
        <end position="139"/>
    </location>
</feature>
<reference evidence="3 4" key="1">
    <citation type="journal article" date="2018" name="MBio">
        <title>Comparative Genomics Reveals the Core Gene Toolbox for the Fungus-Insect Symbiosis.</title>
        <authorList>
            <person name="Wang Y."/>
            <person name="Stata M."/>
            <person name="Wang W."/>
            <person name="Stajich J.E."/>
            <person name="White M.M."/>
            <person name="Moncalvo J.M."/>
        </authorList>
    </citation>
    <scope>NUCLEOTIDE SEQUENCE [LARGE SCALE GENOMIC DNA]</scope>
    <source>
        <strain evidence="3 4">SWE-8-4</strain>
    </source>
</reference>
<dbReference type="SMART" id="SM00443">
    <property type="entry name" value="G_patch"/>
    <property type="match status" value="1"/>
</dbReference>
<gene>
    <name evidence="3" type="ORF">BB561_006876</name>
</gene>
<evidence type="ECO:0000313" key="4">
    <source>
        <dbReference type="Proteomes" id="UP000245383"/>
    </source>
</evidence>
<dbReference type="EMBL" id="MBFR01000772">
    <property type="protein sequence ID" value="PVU85888.1"/>
    <property type="molecule type" value="Genomic_DNA"/>
</dbReference>
<accession>A0A2T9Y0N7</accession>
<dbReference type="GO" id="GO:0005730">
    <property type="term" value="C:nucleolus"/>
    <property type="evidence" value="ECO:0007669"/>
    <property type="project" value="TreeGrafter"/>
</dbReference>
<dbReference type="PROSITE" id="PS50174">
    <property type="entry name" value="G_PATCH"/>
    <property type="match status" value="1"/>
</dbReference>
<dbReference type="InterPro" id="IPR050656">
    <property type="entry name" value="PINX1"/>
</dbReference>
<feature type="compositionally biased region" description="Polar residues" evidence="1">
    <location>
        <begin position="289"/>
        <end position="300"/>
    </location>
</feature>
<evidence type="ECO:0000256" key="1">
    <source>
        <dbReference type="SAM" id="MobiDB-lite"/>
    </source>
</evidence>
<feature type="region of interest" description="Disordered" evidence="1">
    <location>
        <begin position="252"/>
        <end position="367"/>
    </location>
</feature>
<keyword evidence="4" id="KW-1185">Reference proteome</keyword>
<dbReference type="OrthoDB" id="29523at2759"/>
<feature type="compositionally biased region" description="Polar residues" evidence="1">
    <location>
        <begin position="96"/>
        <end position="113"/>
    </location>
</feature>
<evidence type="ECO:0000313" key="3">
    <source>
        <dbReference type="EMBL" id="PVU85888.1"/>
    </source>
</evidence>
<dbReference type="InterPro" id="IPR000467">
    <property type="entry name" value="G_patch_dom"/>
</dbReference>
<dbReference type="GO" id="GO:0010521">
    <property type="term" value="F:telomerase inhibitor activity"/>
    <property type="evidence" value="ECO:0007669"/>
    <property type="project" value="TreeGrafter"/>
</dbReference>
<dbReference type="Pfam" id="PF01585">
    <property type="entry name" value="G-patch"/>
    <property type="match status" value="1"/>
</dbReference>
<dbReference type="STRING" id="133385.A0A2T9Y0N7"/>
<evidence type="ECO:0000259" key="2">
    <source>
        <dbReference type="PROSITE" id="PS50174"/>
    </source>
</evidence>
<feature type="compositionally biased region" description="Basic and acidic residues" evidence="1">
    <location>
        <begin position="303"/>
        <end position="367"/>
    </location>
</feature>
<feature type="region of interest" description="Disordered" evidence="1">
    <location>
        <begin position="1"/>
        <end position="27"/>
    </location>
</feature>